<comment type="caution">
    <text evidence="5">The sequence shown here is derived from an EMBL/GenBank/DDBJ whole genome shotgun (WGS) entry which is preliminary data.</text>
</comment>
<evidence type="ECO:0000313" key="6">
    <source>
        <dbReference type="Proteomes" id="UP000261828"/>
    </source>
</evidence>
<gene>
    <name evidence="5" type="ORF">DX873_07320</name>
</gene>
<organism evidence="5 6">
    <name type="scientific">Flagellimonas nanhaiensis</name>
    <dbReference type="NCBI Taxonomy" id="2292706"/>
    <lineage>
        <taxon>Bacteria</taxon>
        <taxon>Pseudomonadati</taxon>
        <taxon>Bacteroidota</taxon>
        <taxon>Flavobacteriia</taxon>
        <taxon>Flavobacteriales</taxon>
        <taxon>Flavobacteriaceae</taxon>
        <taxon>Flagellimonas</taxon>
    </lineage>
</organism>
<dbReference type="PANTHER" id="PTHR43080">
    <property type="entry name" value="CBS DOMAIN-CONTAINING PROTEIN CBSX3, MITOCHONDRIAL"/>
    <property type="match status" value="1"/>
</dbReference>
<evidence type="ECO:0000256" key="1">
    <source>
        <dbReference type="ARBA" id="ARBA00023122"/>
    </source>
</evidence>
<dbReference type="GO" id="GO:0008773">
    <property type="term" value="F:[protein-PII] uridylyltransferase activity"/>
    <property type="evidence" value="ECO:0007669"/>
    <property type="project" value="InterPro"/>
</dbReference>
<keyword evidence="6" id="KW-1185">Reference proteome</keyword>
<dbReference type="CDD" id="cd05401">
    <property type="entry name" value="NT_GlnE_GlnD_like"/>
    <property type="match status" value="1"/>
</dbReference>
<accession>A0A371JVU8</accession>
<dbReference type="PANTHER" id="PTHR43080:SF2">
    <property type="entry name" value="CBS DOMAIN-CONTAINING PROTEIN"/>
    <property type="match status" value="1"/>
</dbReference>
<dbReference type="InterPro" id="IPR014710">
    <property type="entry name" value="RmlC-like_jellyroll"/>
</dbReference>
<dbReference type="InterPro" id="IPR018490">
    <property type="entry name" value="cNMP-bd_dom_sf"/>
</dbReference>
<dbReference type="EMBL" id="QTJX01000001">
    <property type="protein sequence ID" value="RDY61945.1"/>
    <property type="molecule type" value="Genomic_DNA"/>
</dbReference>
<dbReference type="InterPro" id="IPR043519">
    <property type="entry name" value="NT_sf"/>
</dbReference>
<dbReference type="Proteomes" id="UP000261828">
    <property type="component" value="Unassembled WGS sequence"/>
</dbReference>
<protein>
    <submittedName>
        <fullName evidence="5">CBS domain-containing protein</fullName>
    </submittedName>
</protein>
<feature type="domain" description="Cyclic nucleotide-binding" evidence="3">
    <location>
        <begin position="18"/>
        <end position="136"/>
    </location>
</feature>
<dbReference type="InterPro" id="IPR005105">
    <property type="entry name" value="GlnD_Uridyltrans_N"/>
</dbReference>
<feature type="domain" description="CBS" evidence="4">
    <location>
        <begin position="173"/>
        <end position="231"/>
    </location>
</feature>
<dbReference type="InterPro" id="IPR046342">
    <property type="entry name" value="CBS_dom_sf"/>
</dbReference>
<proteinExistence type="predicted"/>
<dbReference type="PROSITE" id="PS51371">
    <property type="entry name" value="CBS"/>
    <property type="match status" value="2"/>
</dbReference>
<dbReference type="Gene3D" id="3.30.460.10">
    <property type="entry name" value="Beta Polymerase, domain 2"/>
    <property type="match status" value="1"/>
</dbReference>
<sequence>MKNSISERIADFLKKFPPFSYLSLEELFDLSTEITILYKTKGSIVFKNGEQPHDFFYVVHKGAIALWKEDENVVIDICDEGDIFGLRPIIANDTYRLDAKAQEESMLYAIPISLFKPYAKENGSIGNYLVESFASNTRNPYSTTHKGQLLGDTAKFNPNNSGSRLLDVQPVEYSDNIASVTMETSVKDIARLMTQKGIGAMLIENEGLPVGIITDKDLRNKIATGNFGIDVNAEQIMSSPVITYPTKLTLTQAQMAMMKSNISHLVLTEDGTVNTKALGILSKHDIMLSLGNNPAVLVKAIKRTKSVDEIKPIRKGVMNLLMGYLDQNIPMSLTSKIISELNDACIKQVIGLSLQKMEKEPPVSFAWLAMGSQGRSEQMLHTDQDNALLFNNVEESELETTRDYFLKLSKHITQGLNLIGYEYCPADMMASNPKWCKSLSEFEQMTAKWIMNPGPEEVLLCTIFFDYNHTYGDKALVEQLSAYIFDTVEKYPIFLSHLATSALQNPSPTGFFRQFLVEQDGEHKDTFDLKRRAMMPLVDAARVLILSHNITGISNTWERYEKLAQLEPTNEELYLACSYASKALLKFRTRQGLTHNDSGRYISLQSLNKEEKMKLKRTFKTVKEIQQLISVRFMTHRLR</sequence>
<dbReference type="AlphaFoldDB" id="A0A371JVU8"/>
<dbReference type="OrthoDB" id="9810963at2"/>
<dbReference type="Pfam" id="PF00571">
    <property type="entry name" value="CBS"/>
    <property type="match status" value="2"/>
</dbReference>
<evidence type="ECO:0000313" key="5">
    <source>
        <dbReference type="EMBL" id="RDY61945.1"/>
    </source>
</evidence>
<dbReference type="Gene3D" id="2.60.120.10">
    <property type="entry name" value="Jelly Rolls"/>
    <property type="match status" value="1"/>
</dbReference>
<evidence type="ECO:0000256" key="2">
    <source>
        <dbReference type="PROSITE-ProRule" id="PRU00703"/>
    </source>
</evidence>
<keyword evidence="1 2" id="KW-0129">CBS domain</keyword>
<dbReference type="InterPro" id="IPR000644">
    <property type="entry name" value="CBS_dom"/>
</dbReference>
<dbReference type="SUPFAM" id="SSF51206">
    <property type="entry name" value="cAMP-binding domain-like"/>
    <property type="match status" value="1"/>
</dbReference>
<evidence type="ECO:0000259" key="3">
    <source>
        <dbReference type="PROSITE" id="PS50042"/>
    </source>
</evidence>
<dbReference type="Gene3D" id="3.10.580.10">
    <property type="entry name" value="CBS-domain"/>
    <property type="match status" value="1"/>
</dbReference>
<dbReference type="InterPro" id="IPR000595">
    <property type="entry name" value="cNMP-bd_dom"/>
</dbReference>
<dbReference type="Pfam" id="PF00027">
    <property type="entry name" value="cNMP_binding"/>
    <property type="match status" value="1"/>
</dbReference>
<dbReference type="Pfam" id="PF03445">
    <property type="entry name" value="DUF294"/>
    <property type="match status" value="1"/>
</dbReference>
<dbReference type="InterPro" id="IPR051257">
    <property type="entry name" value="Diverse_CBS-Domain"/>
</dbReference>
<dbReference type="InterPro" id="IPR018821">
    <property type="entry name" value="DUF294_put_nucleoTrafse_sb-bd"/>
</dbReference>
<dbReference type="CDD" id="cd00038">
    <property type="entry name" value="CAP_ED"/>
    <property type="match status" value="1"/>
</dbReference>
<evidence type="ECO:0000259" key="4">
    <source>
        <dbReference type="PROSITE" id="PS51371"/>
    </source>
</evidence>
<dbReference type="RefSeq" id="WP_116183727.1">
    <property type="nucleotide sequence ID" value="NZ_QTJX01000001.1"/>
</dbReference>
<dbReference type="SMART" id="SM00116">
    <property type="entry name" value="CBS"/>
    <property type="match status" value="2"/>
</dbReference>
<dbReference type="Pfam" id="PF10335">
    <property type="entry name" value="DUF294_C"/>
    <property type="match status" value="1"/>
</dbReference>
<reference evidence="5 6" key="1">
    <citation type="submission" date="2018-08" db="EMBL/GenBank/DDBJ databases">
        <title>Muricauda nanhaiensis sp. nov., isolated from seawater of the South China Sea.</title>
        <authorList>
            <person name="Dang Y."/>
        </authorList>
    </citation>
    <scope>NUCLEOTIDE SEQUENCE [LARGE SCALE GENOMIC DNA]</scope>
    <source>
        <strain evidence="5 6">SM1704</strain>
    </source>
</reference>
<dbReference type="PROSITE" id="PS50042">
    <property type="entry name" value="CNMP_BINDING_3"/>
    <property type="match status" value="1"/>
</dbReference>
<dbReference type="SUPFAM" id="SSF54631">
    <property type="entry name" value="CBS-domain pair"/>
    <property type="match status" value="1"/>
</dbReference>
<feature type="domain" description="CBS" evidence="4">
    <location>
        <begin position="237"/>
        <end position="296"/>
    </location>
</feature>
<name>A0A371JVU8_9FLAO</name>